<comment type="caution">
    <text evidence="1">The sequence shown here is derived from an EMBL/GenBank/DDBJ whole genome shotgun (WGS) entry which is preliminary data.</text>
</comment>
<dbReference type="RefSeq" id="WP_188555430.1">
    <property type="nucleotide sequence ID" value="NZ_BMGT01000004.1"/>
</dbReference>
<reference evidence="1" key="2">
    <citation type="submission" date="2020-09" db="EMBL/GenBank/DDBJ databases">
        <authorList>
            <person name="Sun Q."/>
            <person name="Zhou Y."/>
        </authorList>
    </citation>
    <scope>NUCLEOTIDE SEQUENCE</scope>
    <source>
        <strain evidence="1">CGMCC 1.12997</strain>
    </source>
</reference>
<dbReference type="AlphaFoldDB" id="A0A917HQ41"/>
<evidence type="ECO:0000313" key="1">
    <source>
        <dbReference type="EMBL" id="GGG87118.1"/>
    </source>
</evidence>
<dbReference type="Proteomes" id="UP000647241">
    <property type="component" value="Unassembled WGS sequence"/>
</dbReference>
<sequence>MSQHIFHAVDRKRRKVTVTMGYDRPLNYVFCTICSEKGKMLYSNLGDTNAGCTNQDVEYYRPILRRFGIQVPELMFMEVVWDQAMQVGNRVVVHTPDE</sequence>
<organism evidence="1 2">
    <name type="scientific">Edaphobacter dinghuensis</name>
    <dbReference type="NCBI Taxonomy" id="1560005"/>
    <lineage>
        <taxon>Bacteria</taxon>
        <taxon>Pseudomonadati</taxon>
        <taxon>Acidobacteriota</taxon>
        <taxon>Terriglobia</taxon>
        <taxon>Terriglobales</taxon>
        <taxon>Acidobacteriaceae</taxon>
        <taxon>Edaphobacter</taxon>
    </lineage>
</organism>
<gene>
    <name evidence="1" type="ORF">GCM10011585_33920</name>
</gene>
<name>A0A917HQ41_9BACT</name>
<evidence type="ECO:0000313" key="2">
    <source>
        <dbReference type="Proteomes" id="UP000647241"/>
    </source>
</evidence>
<dbReference type="EMBL" id="BMGT01000004">
    <property type="protein sequence ID" value="GGG87118.1"/>
    <property type="molecule type" value="Genomic_DNA"/>
</dbReference>
<reference evidence="1" key="1">
    <citation type="journal article" date="2014" name="Int. J. Syst. Evol. Microbiol.">
        <title>Complete genome sequence of Corynebacterium casei LMG S-19264T (=DSM 44701T), isolated from a smear-ripened cheese.</title>
        <authorList>
            <consortium name="US DOE Joint Genome Institute (JGI-PGF)"/>
            <person name="Walter F."/>
            <person name="Albersmeier A."/>
            <person name="Kalinowski J."/>
            <person name="Ruckert C."/>
        </authorList>
    </citation>
    <scope>NUCLEOTIDE SEQUENCE</scope>
    <source>
        <strain evidence="1">CGMCC 1.12997</strain>
    </source>
</reference>
<accession>A0A917HQ41</accession>
<proteinExistence type="predicted"/>
<keyword evidence="2" id="KW-1185">Reference proteome</keyword>
<protein>
    <submittedName>
        <fullName evidence="1">Uncharacterized protein</fullName>
    </submittedName>
</protein>